<feature type="region of interest" description="Disordered" evidence="1">
    <location>
        <begin position="635"/>
        <end position="701"/>
    </location>
</feature>
<feature type="compositionally biased region" description="Basic and acidic residues" evidence="1">
    <location>
        <begin position="336"/>
        <end position="346"/>
    </location>
</feature>
<evidence type="ECO:0000313" key="3">
    <source>
        <dbReference type="Proteomes" id="UP000235392"/>
    </source>
</evidence>
<evidence type="ECO:0000313" key="2">
    <source>
        <dbReference type="EMBL" id="PLW09482.1"/>
    </source>
</evidence>
<proteinExistence type="predicted"/>
<sequence>MNAALLPVFGGGLHESWELHELRLLSWMRIHQIQQDNNDKLKIDSLILSLKPNSTPLSWFNSQPDDLKSDFPRAIDLLRKKFGSDLRKEMQRISALNCLQVRSFRDSEHQTEMVFELISELEQLLTCGSVDQDVQRREYLLRCFRGFSGALKMMNRTTSYDGALLAALNWESSVISKAEEAMIQAGIKRQLKSQNAEARTKRKSNSTRPVNTSDQRETTSNMPHANFTTQDFQANADPIRLHPDVYFKTHPPSGSGSHQQKPNQSSSHALQQRLDDIVDPSNQEPWHRVQNGASHAIGGNASSTSATAYITPPAREETDPSQMMESLVDPHMGSDQFHRRPQRMDDQSNSYEHLGQMNQNEQEVLNHGNQAEPLPKIKPLIYDPKKNPYPPPEQLPENRHPAQTRFVSIPVPHASGSQEQVNSYHRPLNSSQPNLIPFPSAGVGSGLLPSFQPSRQSPKPPTANEAQPTEMMLPGASCSTKKSVNLPAAQYSFQRRSGGNSPAPQRRPSKLVKLRRNASSSSNNSSVGRVSNSGSLGQIRHFINSIHHHSIRRRRSQVSHSGDESDISSTQEQAIPYTPSSVERGGGNGSGSGMESEGNERMRPMQVQFSRLFRKHHHPEHVRQAHRAMLLERYSSKTRPAGGGEQQQKREKGKARAVDVNSAASGTVREFLARRGRDPAGSGAKFSLHSSTPLHATRTPA</sequence>
<dbReference type="Proteomes" id="UP000235392">
    <property type="component" value="Unassembled WGS sequence"/>
</dbReference>
<feature type="region of interest" description="Disordered" evidence="1">
    <location>
        <begin position="415"/>
        <end position="480"/>
    </location>
</feature>
<accession>A0A2N5S8B8</accession>
<feature type="compositionally biased region" description="Polar residues" evidence="1">
    <location>
        <begin position="415"/>
        <end position="434"/>
    </location>
</feature>
<evidence type="ECO:0000256" key="1">
    <source>
        <dbReference type="SAM" id="MobiDB-lite"/>
    </source>
</evidence>
<feature type="compositionally biased region" description="Basic residues" evidence="1">
    <location>
        <begin position="547"/>
        <end position="557"/>
    </location>
</feature>
<feature type="region of interest" description="Disordered" evidence="1">
    <location>
        <begin position="243"/>
        <end position="270"/>
    </location>
</feature>
<feature type="region of interest" description="Disordered" evidence="1">
    <location>
        <begin position="311"/>
        <end position="348"/>
    </location>
</feature>
<feature type="compositionally biased region" description="Polar residues" evidence="1">
    <location>
        <begin position="688"/>
        <end position="701"/>
    </location>
</feature>
<feature type="region of interest" description="Disordered" evidence="1">
    <location>
        <begin position="372"/>
        <end position="399"/>
    </location>
</feature>
<comment type="caution">
    <text evidence="2">The sequence shown here is derived from an EMBL/GenBank/DDBJ whole genome shotgun (WGS) entry which is preliminary data.</text>
</comment>
<feature type="compositionally biased region" description="Basic residues" evidence="1">
    <location>
        <begin position="507"/>
        <end position="516"/>
    </location>
</feature>
<gene>
    <name evidence="2" type="ORF">PCASD_25196</name>
</gene>
<feature type="compositionally biased region" description="Polar residues" evidence="1">
    <location>
        <begin position="206"/>
        <end position="226"/>
    </location>
</feature>
<dbReference type="AlphaFoldDB" id="A0A2N5S8B8"/>
<feature type="region of interest" description="Disordered" evidence="1">
    <location>
        <begin position="547"/>
        <end position="600"/>
    </location>
</feature>
<protein>
    <submittedName>
        <fullName evidence="2">Uncharacterized protein</fullName>
    </submittedName>
</protein>
<reference evidence="2 3" key="1">
    <citation type="submission" date="2017-11" db="EMBL/GenBank/DDBJ databases">
        <title>De novo assembly and phasing of dikaryotic genomes from two isolates of Puccinia coronata f. sp. avenae, the causal agent of oat crown rust.</title>
        <authorList>
            <person name="Miller M.E."/>
            <person name="Zhang Y."/>
            <person name="Omidvar V."/>
            <person name="Sperschneider J."/>
            <person name="Schwessinger B."/>
            <person name="Raley C."/>
            <person name="Palmer J.M."/>
            <person name="Garnica D."/>
            <person name="Upadhyaya N."/>
            <person name="Rathjen J."/>
            <person name="Taylor J.M."/>
            <person name="Park R.F."/>
            <person name="Dodds P.N."/>
            <person name="Hirsch C.D."/>
            <person name="Kianian S.F."/>
            <person name="Figueroa M."/>
        </authorList>
    </citation>
    <scope>NUCLEOTIDE SEQUENCE [LARGE SCALE GENOMIC DNA]</scope>
    <source>
        <strain evidence="2">12SD80</strain>
    </source>
</reference>
<organism evidence="2 3">
    <name type="scientific">Puccinia coronata f. sp. avenae</name>
    <dbReference type="NCBI Taxonomy" id="200324"/>
    <lineage>
        <taxon>Eukaryota</taxon>
        <taxon>Fungi</taxon>
        <taxon>Dikarya</taxon>
        <taxon>Basidiomycota</taxon>
        <taxon>Pucciniomycotina</taxon>
        <taxon>Pucciniomycetes</taxon>
        <taxon>Pucciniales</taxon>
        <taxon>Pucciniaceae</taxon>
        <taxon>Puccinia</taxon>
    </lineage>
</organism>
<feature type="region of interest" description="Disordered" evidence="1">
    <location>
        <begin position="493"/>
        <end position="533"/>
    </location>
</feature>
<name>A0A2N5S8B8_9BASI</name>
<dbReference type="EMBL" id="PGCI01001006">
    <property type="protein sequence ID" value="PLW09482.1"/>
    <property type="molecule type" value="Genomic_DNA"/>
</dbReference>
<feature type="compositionally biased region" description="Low complexity" evidence="1">
    <location>
        <begin position="517"/>
        <end position="533"/>
    </location>
</feature>
<feature type="region of interest" description="Disordered" evidence="1">
    <location>
        <begin position="190"/>
        <end position="226"/>
    </location>
</feature>
<feature type="compositionally biased region" description="Polar residues" evidence="1">
    <location>
        <begin position="252"/>
        <end position="270"/>
    </location>
</feature>
<feature type="compositionally biased region" description="Basic and acidic residues" evidence="1">
    <location>
        <begin position="647"/>
        <end position="657"/>
    </location>
</feature>
<feature type="compositionally biased region" description="Polar residues" evidence="1">
    <location>
        <begin position="493"/>
        <end position="503"/>
    </location>
</feature>